<evidence type="ECO:0000313" key="4">
    <source>
        <dbReference type="Proteomes" id="UP000813427"/>
    </source>
</evidence>
<organism evidence="3 4">
    <name type="scientific">Fusarium tricinctum</name>
    <dbReference type="NCBI Taxonomy" id="61284"/>
    <lineage>
        <taxon>Eukaryota</taxon>
        <taxon>Fungi</taxon>
        <taxon>Dikarya</taxon>
        <taxon>Ascomycota</taxon>
        <taxon>Pezizomycotina</taxon>
        <taxon>Sordariomycetes</taxon>
        <taxon>Hypocreomycetidae</taxon>
        <taxon>Hypocreales</taxon>
        <taxon>Nectriaceae</taxon>
        <taxon>Fusarium</taxon>
        <taxon>Fusarium tricinctum species complex</taxon>
    </lineage>
</organism>
<feature type="compositionally biased region" description="Low complexity" evidence="1">
    <location>
        <begin position="131"/>
        <end position="143"/>
    </location>
</feature>
<feature type="domain" description="DUF7053" evidence="2">
    <location>
        <begin position="3"/>
        <end position="185"/>
    </location>
</feature>
<sequence length="198" mass="21498">MRTTQLLTITVPIPGTLPPGAVLAALQAVNPFVAHHRTVTSIEEVASDPEDTADDPFFGPFDDSFRAFQMEELVNLAPGLSKTIAYKAIFQVIPDGLRSRCKAPVGVIVRAQWTVRQLHHDRSPMGPISPAGSDSTASGSTTTVEGDEYELQEQVLLECNSLLMPFIVDSCASVHREICENFMAATFKEYFGTSPISS</sequence>
<proteinExistence type="predicted"/>
<dbReference type="Proteomes" id="UP000813427">
    <property type="component" value="Unassembled WGS sequence"/>
</dbReference>
<evidence type="ECO:0000259" key="2">
    <source>
        <dbReference type="Pfam" id="PF23155"/>
    </source>
</evidence>
<name>A0A8K0S4D7_9HYPO</name>
<feature type="region of interest" description="Disordered" evidence="1">
    <location>
        <begin position="120"/>
        <end position="144"/>
    </location>
</feature>
<protein>
    <recommendedName>
        <fullName evidence="2">DUF7053 domain-containing protein</fullName>
    </recommendedName>
</protein>
<dbReference type="PANTHER" id="PTHR38117">
    <property type="entry name" value="NACHT AND WD40 DOMAIN PROTEIN"/>
    <property type="match status" value="1"/>
</dbReference>
<dbReference type="AlphaFoldDB" id="A0A8K0S4D7"/>
<comment type="caution">
    <text evidence="3">The sequence shown here is derived from an EMBL/GenBank/DDBJ whole genome shotgun (WGS) entry which is preliminary data.</text>
</comment>
<gene>
    <name evidence="3" type="ORF">BKA59DRAFT_508332</name>
</gene>
<dbReference type="InterPro" id="IPR055481">
    <property type="entry name" value="DUF7053"/>
</dbReference>
<dbReference type="EMBL" id="JAGPXF010000002">
    <property type="protein sequence ID" value="KAH7257440.1"/>
    <property type="molecule type" value="Genomic_DNA"/>
</dbReference>
<evidence type="ECO:0000313" key="3">
    <source>
        <dbReference type="EMBL" id="KAH7257440.1"/>
    </source>
</evidence>
<keyword evidence="4" id="KW-1185">Reference proteome</keyword>
<reference evidence="3" key="1">
    <citation type="journal article" date="2021" name="Nat. Commun.">
        <title>Genetic determinants of endophytism in the Arabidopsis root mycobiome.</title>
        <authorList>
            <person name="Mesny F."/>
            <person name="Miyauchi S."/>
            <person name="Thiergart T."/>
            <person name="Pickel B."/>
            <person name="Atanasova L."/>
            <person name="Karlsson M."/>
            <person name="Huettel B."/>
            <person name="Barry K.W."/>
            <person name="Haridas S."/>
            <person name="Chen C."/>
            <person name="Bauer D."/>
            <person name="Andreopoulos W."/>
            <person name="Pangilinan J."/>
            <person name="LaButti K."/>
            <person name="Riley R."/>
            <person name="Lipzen A."/>
            <person name="Clum A."/>
            <person name="Drula E."/>
            <person name="Henrissat B."/>
            <person name="Kohler A."/>
            <person name="Grigoriev I.V."/>
            <person name="Martin F.M."/>
            <person name="Hacquard S."/>
        </authorList>
    </citation>
    <scope>NUCLEOTIDE SEQUENCE</scope>
    <source>
        <strain evidence="3">MPI-SDFR-AT-0068</strain>
    </source>
</reference>
<dbReference type="PANTHER" id="PTHR38117:SF2">
    <property type="entry name" value="NACHT AND WD40 DOMAIN PROTEIN"/>
    <property type="match status" value="1"/>
</dbReference>
<evidence type="ECO:0000256" key="1">
    <source>
        <dbReference type="SAM" id="MobiDB-lite"/>
    </source>
</evidence>
<dbReference type="OrthoDB" id="4276610at2759"/>
<accession>A0A8K0S4D7</accession>
<dbReference type="Pfam" id="PF23155">
    <property type="entry name" value="DUF7053"/>
    <property type="match status" value="1"/>
</dbReference>